<evidence type="ECO:0000313" key="5">
    <source>
        <dbReference type="EMBL" id="RNF52008.1"/>
    </source>
</evidence>
<dbReference type="RefSeq" id="WP_123094557.1">
    <property type="nucleotide sequence ID" value="NZ_RIZG01000002.1"/>
</dbReference>
<dbReference type="PANTHER" id="PTHR35936">
    <property type="entry name" value="MEMBRANE-BOUND LYTIC MUREIN TRANSGLYCOSYLASE F"/>
    <property type="match status" value="1"/>
</dbReference>
<comment type="caution">
    <text evidence="5">The sequence shown here is derived from an EMBL/GenBank/DDBJ whole genome shotgun (WGS) entry which is preliminary data.</text>
</comment>
<keyword evidence="6" id="KW-1185">Reference proteome</keyword>
<dbReference type="SUPFAM" id="SSF53850">
    <property type="entry name" value="Periplasmic binding protein-like II"/>
    <property type="match status" value="1"/>
</dbReference>
<dbReference type="Pfam" id="PF00497">
    <property type="entry name" value="SBP_bac_3"/>
    <property type="match status" value="1"/>
</dbReference>
<evidence type="ECO:0000256" key="3">
    <source>
        <dbReference type="SAM" id="SignalP"/>
    </source>
</evidence>
<dbReference type="Gene3D" id="3.40.190.10">
    <property type="entry name" value="Periplasmic binding protein-like II"/>
    <property type="match status" value="2"/>
</dbReference>
<reference evidence="5 6" key="1">
    <citation type="journal article" date="2012" name="Int. J. Syst. Evol. Microbiol.">
        <title>Marinomonas hwangdonensis sp. nov., isolated from seawater.</title>
        <authorList>
            <person name="Jung Y.T."/>
            <person name="Oh T.K."/>
            <person name="Yoon J.H."/>
        </authorList>
    </citation>
    <scope>NUCLEOTIDE SEQUENCE [LARGE SCALE GENOMIC DNA]</scope>
    <source>
        <strain evidence="5 6">HDW-15</strain>
    </source>
</reference>
<gene>
    <name evidence="5" type="ORF">EBI00_03585</name>
</gene>
<name>A0A3M8Q7E3_9GAMM</name>
<accession>A0A3M8Q7E3</accession>
<keyword evidence="2 3" id="KW-0732">Signal</keyword>
<evidence type="ECO:0000259" key="4">
    <source>
        <dbReference type="SMART" id="SM00062"/>
    </source>
</evidence>
<organism evidence="5 6">
    <name type="scientific">Marinomonas hwangdonensis</name>
    <dbReference type="NCBI Taxonomy" id="1053647"/>
    <lineage>
        <taxon>Bacteria</taxon>
        <taxon>Pseudomonadati</taxon>
        <taxon>Pseudomonadota</taxon>
        <taxon>Gammaproteobacteria</taxon>
        <taxon>Oceanospirillales</taxon>
        <taxon>Oceanospirillaceae</taxon>
        <taxon>Marinomonas</taxon>
    </lineage>
</organism>
<protein>
    <submittedName>
        <fullName evidence="5">ABC transporter substrate-binding protein</fullName>
    </submittedName>
</protein>
<evidence type="ECO:0000256" key="1">
    <source>
        <dbReference type="ARBA" id="ARBA00010333"/>
    </source>
</evidence>
<dbReference type="AlphaFoldDB" id="A0A3M8Q7E3"/>
<proteinExistence type="inferred from homology"/>
<dbReference type="InterPro" id="IPR001638">
    <property type="entry name" value="Solute-binding_3/MltF_N"/>
</dbReference>
<feature type="signal peptide" evidence="3">
    <location>
        <begin position="1"/>
        <end position="24"/>
    </location>
</feature>
<dbReference type="SMART" id="SM00062">
    <property type="entry name" value="PBPb"/>
    <property type="match status" value="1"/>
</dbReference>
<sequence>MLRFLRTLTILGLLQAVFLPSSHAFPVADSGDQESAKSLSISVGEWPPFLSADLPHYGVAGHLIKDVFHNIGYHVSFTFLPWARAYQAAASSRYDATAVWMHQADRENDFLYSEPVLNENFVFFYHKDNPLEWESLADLEGKLVGGALAYSYGPAFDQAVKDNLFTMLRVSSTEQNLRMLAAGRIDFFAEELSVAYYTLLNNTPELAGDILHHPKRLLVNQSYLLFPKRDPSSTELAAAFNEQLKVFKEDGRYQAYFDRLRRGYYRPSQRPASTSSNN</sequence>
<dbReference type="EMBL" id="RIZG01000002">
    <property type="protein sequence ID" value="RNF52008.1"/>
    <property type="molecule type" value="Genomic_DNA"/>
</dbReference>
<dbReference type="OrthoDB" id="5296159at2"/>
<dbReference type="PANTHER" id="PTHR35936:SF25">
    <property type="entry name" value="ABC TRANSPORTER SUBSTRATE-BINDING PROTEIN"/>
    <property type="match status" value="1"/>
</dbReference>
<evidence type="ECO:0000313" key="6">
    <source>
        <dbReference type="Proteomes" id="UP000280507"/>
    </source>
</evidence>
<dbReference type="Proteomes" id="UP000280507">
    <property type="component" value="Unassembled WGS sequence"/>
</dbReference>
<evidence type="ECO:0000256" key="2">
    <source>
        <dbReference type="ARBA" id="ARBA00022729"/>
    </source>
</evidence>
<feature type="domain" description="Solute-binding protein family 3/N-terminal" evidence="4">
    <location>
        <begin position="40"/>
        <end position="260"/>
    </location>
</feature>
<feature type="chain" id="PRO_5018172265" evidence="3">
    <location>
        <begin position="25"/>
        <end position="278"/>
    </location>
</feature>
<comment type="similarity">
    <text evidence="1">Belongs to the bacterial solute-binding protein 3 family.</text>
</comment>